<protein>
    <submittedName>
        <fullName evidence="2">Uncharacterized protein</fullName>
    </submittedName>
</protein>
<feature type="region of interest" description="Disordered" evidence="1">
    <location>
        <begin position="140"/>
        <end position="206"/>
    </location>
</feature>
<evidence type="ECO:0000256" key="1">
    <source>
        <dbReference type="SAM" id="MobiDB-lite"/>
    </source>
</evidence>
<comment type="caution">
    <text evidence="2">The sequence shown here is derived from an EMBL/GenBank/DDBJ whole genome shotgun (WGS) entry which is preliminary data.</text>
</comment>
<dbReference type="AlphaFoldDB" id="A0A0F9SZU8"/>
<feature type="compositionally biased region" description="Basic and acidic residues" evidence="1">
    <location>
        <begin position="187"/>
        <end position="206"/>
    </location>
</feature>
<evidence type="ECO:0000313" key="2">
    <source>
        <dbReference type="EMBL" id="KKN72534.1"/>
    </source>
</evidence>
<sequence>MKIEIKAEPEYGLVSKVGSIDLEYGVKGSELERELRAAQEAFLRSMDLRGLVLDKRVPQNPRWTTDGEGKLSATYAIDWEGVRRPKTTTSDGKEVELPNKKETSLEDTQGMVEYRIVGVFWAPKQAVEILKHREQIKDEERAKRNGKSFGYGGGELPTIPNYPGDDAFDGQEYSSRSIQKGPIENGNKADRADRRIVDDDTRRLSG</sequence>
<gene>
    <name evidence="2" type="ORF">LCGC14_0410380</name>
</gene>
<organism evidence="2">
    <name type="scientific">marine sediment metagenome</name>
    <dbReference type="NCBI Taxonomy" id="412755"/>
    <lineage>
        <taxon>unclassified sequences</taxon>
        <taxon>metagenomes</taxon>
        <taxon>ecological metagenomes</taxon>
    </lineage>
</organism>
<proteinExistence type="predicted"/>
<dbReference type="EMBL" id="LAZR01000361">
    <property type="protein sequence ID" value="KKN72534.1"/>
    <property type="molecule type" value="Genomic_DNA"/>
</dbReference>
<name>A0A0F9SZU8_9ZZZZ</name>
<accession>A0A0F9SZU8</accession>
<reference evidence="2" key="1">
    <citation type="journal article" date="2015" name="Nature">
        <title>Complex archaea that bridge the gap between prokaryotes and eukaryotes.</title>
        <authorList>
            <person name="Spang A."/>
            <person name="Saw J.H."/>
            <person name="Jorgensen S.L."/>
            <person name="Zaremba-Niedzwiedzka K."/>
            <person name="Martijn J."/>
            <person name="Lind A.E."/>
            <person name="van Eijk R."/>
            <person name="Schleper C."/>
            <person name="Guy L."/>
            <person name="Ettema T.J."/>
        </authorList>
    </citation>
    <scope>NUCLEOTIDE SEQUENCE</scope>
</reference>